<keyword evidence="2" id="KW-0560">Oxidoreductase</keyword>
<sequence length="105" mass="12398">MFIAMNRFQVVRGREKDFENVWLSRDTYLEDVPGFVEFHLLRGETFDDHTLFSSHSLWRSRTDFDAWTKSEAFRQAHRNAGDNKSLYLGHPHFEGFDIIQSVKAS</sequence>
<keyword evidence="2" id="KW-0503">Monooxygenase</keyword>
<evidence type="ECO:0000313" key="2">
    <source>
        <dbReference type="EMBL" id="MDY0881541.1"/>
    </source>
</evidence>
<dbReference type="EC" id="1.14.-.-" evidence="2"/>
<dbReference type="InterPro" id="IPR050404">
    <property type="entry name" value="Heme-degrading_MO"/>
</dbReference>
<dbReference type="PROSITE" id="PS51725">
    <property type="entry name" value="ABM"/>
    <property type="match status" value="1"/>
</dbReference>
<keyword evidence="3" id="KW-1185">Reference proteome</keyword>
<dbReference type="InterPro" id="IPR011008">
    <property type="entry name" value="Dimeric_a/b-barrel"/>
</dbReference>
<dbReference type="SUPFAM" id="SSF54909">
    <property type="entry name" value="Dimeric alpha+beta barrel"/>
    <property type="match status" value="1"/>
</dbReference>
<dbReference type="Pfam" id="PF03992">
    <property type="entry name" value="ABM"/>
    <property type="match status" value="1"/>
</dbReference>
<dbReference type="PANTHER" id="PTHR34474">
    <property type="entry name" value="SIGNAL TRANSDUCTION PROTEIN TRAP"/>
    <property type="match status" value="1"/>
</dbReference>
<dbReference type="Proteomes" id="UP001279642">
    <property type="component" value="Unassembled WGS sequence"/>
</dbReference>
<name>A0ABU5E6P6_9PROT</name>
<comment type="caution">
    <text evidence="2">The sequence shown here is derived from an EMBL/GenBank/DDBJ whole genome shotgun (WGS) entry which is preliminary data.</text>
</comment>
<protein>
    <submittedName>
        <fullName evidence="2">Antibiotic biosynthesis monooxygenase</fullName>
        <ecNumber evidence="2">1.14.-.-</ecNumber>
    </submittedName>
</protein>
<dbReference type="Gene3D" id="3.30.70.100">
    <property type="match status" value="1"/>
</dbReference>
<organism evidence="2 3">
    <name type="scientific">Dongia soli</name>
    <dbReference type="NCBI Taxonomy" id="600628"/>
    <lineage>
        <taxon>Bacteria</taxon>
        <taxon>Pseudomonadati</taxon>
        <taxon>Pseudomonadota</taxon>
        <taxon>Alphaproteobacteria</taxon>
        <taxon>Rhodospirillales</taxon>
        <taxon>Dongiaceae</taxon>
        <taxon>Dongia</taxon>
    </lineage>
</organism>
<reference evidence="2 3" key="1">
    <citation type="journal article" date="2016" name="Antonie Van Leeuwenhoek">
        <title>Dongia soli sp. nov., isolated from soil from Dokdo, Korea.</title>
        <authorList>
            <person name="Kim D.U."/>
            <person name="Lee H."/>
            <person name="Kim H."/>
            <person name="Kim S.G."/>
            <person name="Ka J.O."/>
        </authorList>
    </citation>
    <scope>NUCLEOTIDE SEQUENCE [LARGE SCALE GENOMIC DNA]</scope>
    <source>
        <strain evidence="2 3">D78</strain>
    </source>
</reference>
<gene>
    <name evidence="2" type="ORF">SMD27_01670</name>
</gene>
<accession>A0ABU5E6P6</accession>
<proteinExistence type="predicted"/>
<feature type="domain" description="ABM" evidence="1">
    <location>
        <begin position="2"/>
        <end position="96"/>
    </location>
</feature>
<evidence type="ECO:0000259" key="1">
    <source>
        <dbReference type="PROSITE" id="PS51725"/>
    </source>
</evidence>
<dbReference type="PANTHER" id="PTHR34474:SF2">
    <property type="entry name" value="SIGNAL TRANSDUCTION PROTEIN TRAP"/>
    <property type="match status" value="1"/>
</dbReference>
<dbReference type="EMBL" id="JAXCLW010000001">
    <property type="protein sequence ID" value="MDY0881541.1"/>
    <property type="molecule type" value="Genomic_DNA"/>
</dbReference>
<dbReference type="RefSeq" id="WP_320506600.1">
    <property type="nucleotide sequence ID" value="NZ_JAXCLW010000001.1"/>
</dbReference>
<evidence type="ECO:0000313" key="3">
    <source>
        <dbReference type="Proteomes" id="UP001279642"/>
    </source>
</evidence>
<dbReference type="GO" id="GO:0004497">
    <property type="term" value="F:monooxygenase activity"/>
    <property type="evidence" value="ECO:0007669"/>
    <property type="project" value="UniProtKB-KW"/>
</dbReference>
<dbReference type="InterPro" id="IPR007138">
    <property type="entry name" value="ABM_dom"/>
</dbReference>